<dbReference type="Gene3D" id="2.30.30.40">
    <property type="entry name" value="SH3 Domains"/>
    <property type="match status" value="1"/>
</dbReference>
<evidence type="ECO:0000256" key="1">
    <source>
        <dbReference type="ARBA" id="ARBA00022443"/>
    </source>
</evidence>
<dbReference type="Gene3D" id="1.10.840.10">
    <property type="entry name" value="Ras guanine-nucleotide exchange factors catalytic domain"/>
    <property type="match status" value="1"/>
</dbReference>
<feature type="compositionally biased region" description="Polar residues" evidence="5">
    <location>
        <begin position="139"/>
        <end position="176"/>
    </location>
</feature>
<evidence type="ECO:0000256" key="2">
    <source>
        <dbReference type="ARBA" id="ARBA00022658"/>
    </source>
</evidence>
<dbReference type="GO" id="GO:0005886">
    <property type="term" value="C:plasma membrane"/>
    <property type="evidence" value="ECO:0007669"/>
    <property type="project" value="TreeGrafter"/>
</dbReference>
<dbReference type="Pfam" id="PF00018">
    <property type="entry name" value="SH3_1"/>
    <property type="match status" value="1"/>
</dbReference>
<dbReference type="CDD" id="cd06224">
    <property type="entry name" value="REM"/>
    <property type="match status" value="1"/>
</dbReference>
<dbReference type="PROSITE" id="PS50009">
    <property type="entry name" value="RASGEF_CAT"/>
    <property type="match status" value="1"/>
</dbReference>
<dbReference type="SUPFAM" id="SSF50044">
    <property type="entry name" value="SH3-domain"/>
    <property type="match status" value="1"/>
</dbReference>
<dbReference type="PANTHER" id="PTHR23113:SF368">
    <property type="entry name" value="CELL DIVISION CONTROL PROTEIN 25"/>
    <property type="match status" value="1"/>
</dbReference>
<dbReference type="PANTHER" id="PTHR23113">
    <property type="entry name" value="GUANINE NUCLEOTIDE EXCHANGE FACTOR"/>
    <property type="match status" value="1"/>
</dbReference>
<evidence type="ECO:0000259" key="7">
    <source>
        <dbReference type="PROSITE" id="PS50009"/>
    </source>
</evidence>
<evidence type="ECO:0000313" key="9">
    <source>
        <dbReference type="EMBL" id="KAI0308061.1"/>
    </source>
</evidence>
<dbReference type="InterPro" id="IPR001895">
    <property type="entry name" value="RASGEF_cat_dom"/>
</dbReference>
<dbReference type="Proteomes" id="UP001203297">
    <property type="component" value="Unassembled WGS sequence"/>
</dbReference>
<sequence length="807" mass="90550">MSVSSPINPPQSLRLLINTSPVLRGFVAVTHPPPSSLARREPWNYESPSGECFERICSVICLYDFSSSDPDHLSFQKSEILEIVRQEESGWWAAVRSDGSEVGWIPASYVRALSDDTAERVYNIREKTRIPVFEAAQESVGSTPPLSSQIVHTPSSSGTMSSDNEPSHTAQHTEPNFPSPPPSGWSDPPSVLTGRSSDPTISTIGDSPQDWSLSSALRETENPPPASDPSTITSPSPQNANTFIRLDKSLPASPDAAMAPSSADVESKFGAHSRSSSGGAITLPDRTRRRRPVLLDDQSSLQRLSTIIQAQTPQQLSTIFSSLDGPLSSPATPFPPYAHPRPGKILQLTGDDSAQAFHNAKKAQANLPWYLKHQHSEEEIKREFDGTVKAGTLPALVEHLVVDPLRASQQEMFRRVFLVTFRTFATATEVFDLLIAQYELDVPPNLSEEEFDQWKRDKLRPTQKRVLTVLTMWLEEYDLLNQDPEVAPKLQEFLSLVISPASLALTAKHMLKSLERLTFAEPSELEAITIPPKKWKKVRKGDNLELVRIDPLELAQHLSLFEFDLYRKIRAQECFLWTKAKEGVAVKNIHAFCATHDKLADWVKCSILEVDALGKRASVVDFWIRVAEKCRSLNNFSSMSSIVAALSSVLISRLHFTWVNSSRESSLEPLRKIIHPASNYGHYRSVLEGVDGSCIPFVGPFLKNITYAQEQHADNVIVQSMTEPDRQFTLVHFVKRQKWYYITLQMLRFQTKSYNIPEIPEMTNFITGQMTRAVTKGERWYWQRSDELQQAELVHADIRRGLEAAGF</sequence>
<organism evidence="9 10">
    <name type="scientific">Multifurca ochricompacta</name>
    <dbReference type="NCBI Taxonomy" id="376703"/>
    <lineage>
        <taxon>Eukaryota</taxon>
        <taxon>Fungi</taxon>
        <taxon>Dikarya</taxon>
        <taxon>Basidiomycota</taxon>
        <taxon>Agaricomycotina</taxon>
        <taxon>Agaricomycetes</taxon>
        <taxon>Russulales</taxon>
        <taxon>Russulaceae</taxon>
        <taxon>Multifurca</taxon>
    </lineage>
</organism>
<dbReference type="Pfam" id="PF00617">
    <property type="entry name" value="RasGEF"/>
    <property type="match status" value="1"/>
</dbReference>
<keyword evidence="1 4" id="KW-0728">SH3 domain</keyword>
<dbReference type="InterPro" id="IPR000651">
    <property type="entry name" value="Ras-like_Gua-exchang_fac_N"/>
</dbReference>
<feature type="domain" description="Ras-GEF" evidence="7">
    <location>
        <begin position="550"/>
        <end position="791"/>
    </location>
</feature>
<keyword evidence="2 3" id="KW-0344">Guanine-nucleotide releasing factor</keyword>
<evidence type="ECO:0000256" key="5">
    <source>
        <dbReference type="SAM" id="MobiDB-lite"/>
    </source>
</evidence>
<accession>A0AAD4MCW9</accession>
<keyword evidence="10" id="KW-1185">Reference proteome</keyword>
<dbReference type="Pfam" id="PF00618">
    <property type="entry name" value="RasGEF_N"/>
    <property type="match status" value="1"/>
</dbReference>
<dbReference type="PRINTS" id="PR00452">
    <property type="entry name" value="SH3DOMAIN"/>
</dbReference>
<gene>
    <name evidence="9" type="ORF">B0F90DRAFT_1679862</name>
</gene>
<feature type="domain" description="SH3" evidence="6">
    <location>
        <begin position="54"/>
        <end position="115"/>
    </location>
</feature>
<dbReference type="InterPro" id="IPR001452">
    <property type="entry name" value="SH3_domain"/>
</dbReference>
<dbReference type="SUPFAM" id="SSF48366">
    <property type="entry name" value="Ras GEF"/>
    <property type="match status" value="1"/>
</dbReference>
<dbReference type="SMART" id="SM00147">
    <property type="entry name" value="RasGEF"/>
    <property type="match status" value="1"/>
</dbReference>
<dbReference type="AlphaFoldDB" id="A0AAD4MCW9"/>
<dbReference type="GO" id="GO:0005085">
    <property type="term" value="F:guanyl-nucleotide exchange factor activity"/>
    <property type="evidence" value="ECO:0007669"/>
    <property type="project" value="UniProtKB-KW"/>
</dbReference>
<dbReference type="GO" id="GO:0007265">
    <property type="term" value="P:Ras protein signal transduction"/>
    <property type="evidence" value="ECO:0007669"/>
    <property type="project" value="TreeGrafter"/>
</dbReference>
<feature type="domain" description="N-terminal Ras-GEF" evidence="8">
    <location>
        <begin position="384"/>
        <end position="518"/>
    </location>
</feature>
<protein>
    <submittedName>
        <fullName evidence="9">Ras guanine nucleotide exchange factor domain-containing protein</fullName>
    </submittedName>
</protein>
<dbReference type="InterPro" id="IPR036028">
    <property type="entry name" value="SH3-like_dom_sf"/>
</dbReference>
<evidence type="ECO:0000259" key="8">
    <source>
        <dbReference type="PROSITE" id="PS50212"/>
    </source>
</evidence>
<dbReference type="PROSITE" id="PS50002">
    <property type="entry name" value="SH3"/>
    <property type="match status" value="1"/>
</dbReference>
<evidence type="ECO:0000259" key="6">
    <source>
        <dbReference type="PROSITE" id="PS50002"/>
    </source>
</evidence>
<name>A0AAD4MCW9_9AGAM</name>
<feature type="compositionally biased region" description="Polar residues" evidence="5">
    <location>
        <begin position="193"/>
        <end position="217"/>
    </location>
</feature>
<reference evidence="9" key="1">
    <citation type="journal article" date="2022" name="New Phytol.">
        <title>Evolutionary transition to the ectomycorrhizal habit in the genomes of a hyperdiverse lineage of mushroom-forming fungi.</title>
        <authorList>
            <person name="Looney B."/>
            <person name="Miyauchi S."/>
            <person name="Morin E."/>
            <person name="Drula E."/>
            <person name="Courty P.E."/>
            <person name="Kohler A."/>
            <person name="Kuo A."/>
            <person name="LaButti K."/>
            <person name="Pangilinan J."/>
            <person name="Lipzen A."/>
            <person name="Riley R."/>
            <person name="Andreopoulos W."/>
            <person name="He G."/>
            <person name="Johnson J."/>
            <person name="Nolan M."/>
            <person name="Tritt A."/>
            <person name="Barry K.W."/>
            <person name="Grigoriev I.V."/>
            <person name="Nagy L.G."/>
            <person name="Hibbett D."/>
            <person name="Henrissat B."/>
            <person name="Matheny P.B."/>
            <person name="Labbe J."/>
            <person name="Martin F.M."/>
        </authorList>
    </citation>
    <scope>NUCLEOTIDE SEQUENCE</scope>
    <source>
        <strain evidence="9">BPL690</strain>
    </source>
</reference>
<dbReference type="Gene3D" id="1.20.870.10">
    <property type="entry name" value="Son of sevenless (SoS) protein Chain: S domain 1"/>
    <property type="match status" value="1"/>
</dbReference>
<evidence type="ECO:0000256" key="3">
    <source>
        <dbReference type="PROSITE-ProRule" id="PRU00168"/>
    </source>
</evidence>
<dbReference type="InterPro" id="IPR036964">
    <property type="entry name" value="RASGEF_cat_dom_sf"/>
</dbReference>
<comment type="caution">
    <text evidence="9">The sequence shown here is derived from an EMBL/GenBank/DDBJ whole genome shotgun (WGS) entry which is preliminary data.</text>
</comment>
<evidence type="ECO:0000313" key="10">
    <source>
        <dbReference type="Proteomes" id="UP001203297"/>
    </source>
</evidence>
<feature type="compositionally biased region" description="Low complexity" evidence="5">
    <location>
        <begin position="251"/>
        <end position="264"/>
    </location>
</feature>
<feature type="compositionally biased region" description="Polar residues" evidence="5">
    <location>
        <begin position="228"/>
        <end position="242"/>
    </location>
</feature>
<dbReference type="SMART" id="SM00326">
    <property type="entry name" value="SH3"/>
    <property type="match status" value="1"/>
</dbReference>
<dbReference type="EMBL" id="WTXG01000001">
    <property type="protein sequence ID" value="KAI0308061.1"/>
    <property type="molecule type" value="Genomic_DNA"/>
</dbReference>
<proteinExistence type="predicted"/>
<feature type="region of interest" description="Disordered" evidence="5">
    <location>
        <begin position="135"/>
        <end position="291"/>
    </location>
</feature>
<dbReference type="CDD" id="cd00174">
    <property type="entry name" value="SH3"/>
    <property type="match status" value="1"/>
</dbReference>
<dbReference type="InterPro" id="IPR008937">
    <property type="entry name" value="Ras-like_GEF"/>
</dbReference>
<dbReference type="SMART" id="SM00229">
    <property type="entry name" value="RasGEFN"/>
    <property type="match status" value="1"/>
</dbReference>
<dbReference type="InterPro" id="IPR023578">
    <property type="entry name" value="Ras_GEF_dom_sf"/>
</dbReference>
<dbReference type="PROSITE" id="PS50212">
    <property type="entry name" value="RASGEF_NTER"/>
    <property type="match status" value="1"/>
</dbReference>
<evidence type="ECO:0000256" key="4">
    <source>
        <dbReference type="PROSITE-ProRule" id="PRU00192"/>
    </source>
</evidence>